<evidence type="ECO:0000256" key="8">
    <source>
        <dbReference type="HAMAP-Rule" id="MF_00692"/>
    </source>
</evidence>
<comment type="catalytic activity">
    <reaction evidence="8">
        <text>L-tyrosyl-[protein] + ATP = O-(5'-adenylyl)-L-tyrosyl-[protein] + diphosphate</text>
        <dbReference type="Rhea" id="RHEA:54288"/>
        <dbReference type="Rhea" id="RHEA-COMP:10136"/>
        <dbReference type="Rhea" id="RHEA-COMP:13846"/>
        <dbReference type="ChEBI" id="CHEBI:30616"/>
        <dbReference type="ChEBI" id="CHEBI:33019"/>
        <dbReference type="ChEBI" id="CHEBI:46858"/>
        <dbReference type="ChEBI" id="CHEBI:83624"/>
        <dbReference type="EC" id="2.7.7.108"/>
    </reaction>
</comment>
<dbReference type="Proteomes" id="UP000295280">
    <property type="component" value="Unassembled WGS sequence"/>
</dbReference>
<dbReference type="EMBL" id="SCWD01000002">
    <property type="protein sequence ID" value="TDM02281.1"/>
    <property type="molecule type" value="Genomic_DNA"/>
</dbReference>
<evidence type="ECO:0000256" key="7">
    <source>
        <dbReference type="ARBA" id="ARBA00022842"/>
    </source>
</evidence>
<dbReference type="PANTHER" id="PTHR32057:SF14">
    <property type="entry name" value="PROTEIN ADENYLYLTRANSFERASE SELO, MITOCHONDRIAL"/>
    <property type="match status" value="1"/>
</dbReference>
<comment type="similarity">
    <text evidence="1 8">Belongs to the SELO family.</text>
</comment>
<evidence type="ECO:0000313" key="10">
    <source>
        <dbReference type="Proteomes" id="UP000295280"/>
    </source>
</evidence>
<feature type="binding site" evidence="8">
    <location>
        <position position="252"/>
    </location>
    <ligand>
        <name>ATP</name>
        <dbReference type="ChEBI" id="CHEBI:30616"/>
    </ligand>
</feature>
<comment type="catalytic activity">
    <reaction evidence="8">
        <text>L-seryl-[protein] + ATP = 3-O-(5'-adenylyl)-L-seryl-[protein] + diphosphate</text>
        <dbReference type="Rhea" id="RHEA:58120"/>
        <dbReference type="Rhea" id="RHEA-COMP:9863"/>
        <dbReference type="Rhea" id="RHEA-COMP:15073"/>
        <dbReference type="ChEBI" id="CHEBI:29999"/>
        <dbReference type="ChEBI" id="CHEBI:30616"/>
        <dbReference type="ChEBI" id="CHEBI:33019"/>
        <dbReference type="ChEBI" id="CHEBI:142516"/>
        <dbReference type="EC" id="2.7.7.108"/>
    </reaction>
</comment>
<comment type="function">
    <text evidence="8">Nucleotidyltransferase involved in the post-translational modification of proteins. It can catalyze the addition of adenosine monophosphate (AMP) or uridine monophosphate (UMP) to a protein, resulting in modifications known as AMPylation and UMPylation.</text>
</comment>
<evidence type="ECO:0000256" key="5">
    <source>
        <dbReference type="ARBA" id="ARBA00022741"/>
    </source>
</evidence>
<keyword evidence="7 8" id="KW-0460">Magnesium</keyword>
<dbReference type="RefSeq" id="WP_133417767.1">
    <property type="nucleotide sequence ID" value="NZ_SCWD01000002.1"/>
</dbReference>
<comment type="catalytic activity">
    <reaction evidence="8">
        <text>L-threonyl-[protein] + ATP = 3-O-(5'-adenylyl)-L-threonyl-[protein] + diphosphate</text>
        <dbReference type="Rhea" id="RHEA:54292"/>
        <dbReference type="Rhea" id="RHEA-COMP:11060"/>
        <dbReference type="Rhea" id="RHEA-COMP:13847"/>
        <dbReference type="ChEBI" id="CHEBI:30013"/>
        <dbReference type="ChEBI" id="CHEBI:30616"/>
        <dbReference type="ChEBI" id="CHEBI:33019"/>
        <dbReference type="ChEBI" id="CHEBI:138113"/>
        <dbReference type="EC" id="2.7.7.108"/>
    </reaction>
</comment>
<feature type="binding site" evidence="8">
    <location>
        <position position="86"/>
    </location>
    <ligand>
        <name>ATP</name>
        <dbReference type="ChEBI" id="CHEBI:30616"/>
    </ligand>
</feature>
<name>A0A9Q8FLM2_9STAP</name>
<dbReference type="OrthoDB" id="9773505at2"/>
<feature type="active site" description="Proton acceptor" evidence="8">
    <location>
        <position position="242"/>
    </location>
</feature>
<feature type="binding site" evidence="8">
    <location>
        <position position="176"/>
    </location>
    <ligand>
        <name>ATP</name>
        <dbReference type="ChEBI" id="CHEBI:30616"/>
    </ligand>
</feature>
<protein>
    <recommendedName>
        <fullName evidence="8">Protein nucleotidyltransferase YdiU</fullName>
        <ecNumber evidence="8">2.7.7.-</ecNumber>
    </recommendedName>
    <alternativeName>
        <fullName evidence="8">Protein adenylyltransferase YdiU</fullName>
        <ecNumber evidence="8">2.7.7.108</ecNumber>
    </alternativeName>
    <alternativeName>
        <fullName evidence="8">Protein uridylyltransferase YdiU</fullName>
        <ecNumber evidence="8">2.7.7.-</ecNumber>
    </alternativeName>
</protein>
<dbReference type="GO" id="GO:0030145">
    <property type="term" value="F:manganese ion binding"/>
    <property type="evidence" value="ECO:0007669"/>
    <property type="project" value="UniProtKB-UniRule"/>
</dbReference>
<feature type="binding site" evidence="8">
    <location>
        <position position="243"/>
    </location>
    <ligand>
        <name>Mg(2+)</name>
        <dbReference type="ChEBI" id="CHEBI:18420"/>
    </ligand>
</feature>
<dbReference type="Pfam" id="PF02696">
    <property type="entry name" value="SelO"/>
    <property type="match status" value="1"/>
</dbReference>
<accession>A0A9Q8FLM2</accession>
<feature type="binding site" evidence="8">
    <location>
        <position position="169"/>
    </location>
    <ligand>
        <name>ATP</name>
        <dbReference type="ChEBI" id="CHEBI:30616"/>
    </ligand>
</feature>
<dbReference type="EC" id="2.7.7.-" evidence="8"/>
<feature type="binding site" evidence="8">
    <location>
        <position position="252"/>
    </location>
    <ligand>
        <name>Mg(2+)</name>
        <dbReference type="ChEBI" id="CHEBI:18420"/>
    </ligand>
</feature>
<gene>
    <name evidence="8" type="primary">ydiU</name>
    <name evidence="8" type="synonym">selO</name>
    <name evidence="9" type="ORF">ERX40_06930</name>
</gene>
<comment type="catalytic activity">
    <reaction evidence="8">
        <text>L-seryl-[protein] + UTP = O-(5'-uridylyl)-L-seryl-[protein] + diphosphate</text>
        <dbReference type="Rhea" id="RHEA:64604"/>
        <dbReference type="Rhea" id="RHEA-COMP:9863"/>
        <dbReference type="Rhea" id="RHEA-COMP:16635"/>
        <dbReference type="ChEBI" id="CHEBI:29999"/>
        <dbReference type="ChEBI" id="CHEBI:33019"/>
        <dbReference type="ChEBI" id="CHEBI:46398"/>
        <dbReference type="ChEBI" id="CHEBI:156051"/>
    </reaction>
</comment>
<keyword evidence="6 8" id="KW-0067">ATP-binding</keyword>
<comment type="cofactor">
    <cofactor evidence="8">
        <name>Mg(2+)</name>
        <dbReference type="ChEBI" id="CHEBI:18420"/>
    </cofactor>
    <cofactor evidence="8">
        <name>Mn(2+)</name>
        <dbReference type="ChEBI" id="CHEBI:29035"/>
    </cofactor>
</comment>
<keyword evidence="5 8" id="KW-0547">Nucleotide-binding</keyword>
<proteinExistence type="inferred from homology"/>
<feature type="binding site" evidence="8">
    <location>
        <position position="106"/>
    </location>
    <ligand>
        <name>ATP</name>
        <dbReference type="ChEBI" id="CHEBI:30616"/>
    </ligand>
</feature>
<dbReference type="InterPro" id="IPR003846">
    <property type="entry name" value="SelO"/>
</dbReference>
<dbReference type="PANTHER" id="PTHR32057">
    <property type="entry name" value="PROTEIN ADENYLYLTRANSFERASE SELO, MITOCHONDRIAL"/>
    <property type="match status" value="1"/>
</dbReference>
<keyword evidence="4 8" id="KW-0479">Metal-binding</keyword>
<dbReference type="AlphaFoldDB" id="A0A9Q8FLM2"/>
<dbReference type="EC" id="2.7.7.108" evidence="8"/>
<dbReference type="HAMAP" id="MF_00692">
    <property type="entry name" value="SelO"/>
    <property type="match status" value="1"/>
</dbReference>
<dbReference type="GO" id="GO:0000287">
    <property type="term" value="F:magnesium ion binding"/>
    <property type="evidence" value="ECO:0007669"/>
    <property type="project" value="UniProtKB-UniRule"/>
</dbReference>
<keyword evidence="8" id="KW-0464">Manganese</keyword>
<comment type="catalytic activity">
    <reaction evidence="8">
        <text>L-tyrosyl-[protein] + UTP = O-(5'-uridylyl)-L-tyrosyl-[protein] + diphosphate</text>
        <dbReference type="Rhea" id="RHEA:83887"/>
        <dbReference type="Rhea" id="RHEA-COMP:10136"/>
        <dbReference type="Rhea" id="RHEA-COMP:20238"/>
        <dbReference type="ChEBI" id="CHEBI:33019"/>
        <dbReference type="ChEBI" id="CHEBI:46398"/>
        <dbReference type="ChEBI" id="CHEBI:46858"/>
        <dbReference type="ChEBI" id="CHEBI:90602"/>
    </reaction>
</comment>
<feature type="binding site" evidence="8">
    <location>
        <position position="85"/>
    </location>
    <ligand>
        <name>ATP</name>
        <dbReference type="ChEBI" id="CHEBI:30616"/>
    </ligand>
</feature>
<comment type="caution">
    <text evidence="9">The sequence shown here is derived from an EMBL/GenBank/DDBJ whole genome shotgun (WGS) entry which is preliminary data.</text>
</comment>
<dbReference type="GO" id="GO:0005524">
    <property type="term" value="F:ATP binding"/>
    <property type="evidence" value="ECO:0007669"/>
    <property type="project" value="UniProtKB-UniRule"/>
</dbReference>
<reference evidence="9 10" key="1">
    <citation type="submission" date="2019-01" db="EMBL/GenBank/DDBJ databases">
        <title>Draft genome sequences of the type strains of six Macrococcus species.</title>
        <authorList>
            <person name="Mazhar S."/>
            <person name="Altermann E."/>
            <person name="Hill C."/>
            <person name="Mcauliffe O."/>
        </authorList>
    </citation>
    <scope>NUCLEOTIDE SEQUENCE [LARGE SCALE GENOMIC DNA]</scope>
    <source>
        <strain evidence="9 10">ATCC 51828</strain>
    </source>
</reference>
<keyword evidence="3 8" id="KW-0548">Nucleotidyltransferase</keyword>
<dbReference type="NCBIfam" id="NF000658">
    <property type="entry name" value="PRK00029.1"/>
    <property type="match status" value="1"/>
</dbReference>
<evidence type="ECO:0000256" key="6">
    <source>
        <dbReference type="ARBA" id="ARBA00022840"/>
    </source>
</evidence>
<feature type="binding site" evidence="8">
    <location>
        <position position="83"/>
    </location>
    <ligand>
        <name>ATP</name>
        <dbReference type="ChEBI" id="CHEBI:30616"/>
    </ligand>
</feature>
<evidence type="ECO:0000256" key="4">
    <source>
        <dbReference type="ARBA" id="ARBA00022723"/>
    </source>
</evidence>
<keyword evidence="2 8" id="KW-0808">Transferase</keyword>
<evidence type="ECO:0000313" key="9">
    <source>
        <dbReference type="EMBL" id="TDM02281.1"/>
    </source>
</evidence>
<sequence>MKFNFDNSYLLLPTDFYELTELNPVSAPAVLLVNDSLAAQLGLDAEMVERSAEELSGSSRIPHSEPLAQAYAGHQFGHFTMLGDGRAIVLGEHITPSGERFDIQLKGSGRTAFSRMGDGRAPLGPMLREYIISEAMHALHIPTTRSLAVTSTGESVQRDTRLPGAVLTRVAASHIRVGTFEYAARINQVKALADYTIQRHYPELESSETPYIDFLYAVIDRQAALIAKWQCVGFIHGVMNTDNMAISGETIDYGPCAFMDAFDRAAVFSSIDRQGRYAYYNQPGIGQWNLARFSECLLPLLNTDTEQAIAIAKEALSSYETAFDRYWTEGMAAKIGIADPLKEDRELIGELLAVMEDLELDFTQTFRKLSLHEPVDAALDSWKENWRTRIQHEDSPYELMKKVNPAVIPRNHLVEKAVNSMDLMFFKELLRVVKDPYNDQHPAIYKTPAEDSEQVFQTFCGT</sequence>
<comment type="catalytic activity">
    <reaction evidence="8">
        <text>L-histidyl-[protein] + UTP = N(tele)-(5'-uridylyl)-L-histidyl-[protein] + diphosphate</text>
        <dbReference type="Rhea" id="RHEA:83891"/>
        <dbReference type="Rhea" id="RHEA-COMP:9745"/>
        <dbReference type="Rhea" id="RHEA-COMP:20239"/>
        <dbReference type="ChEBI" id="CHEBI:29979"/>
        <dbReference type="ChEBI" id="CHEBI:33019"/>
        <dbReference type="ChEBI" id="CHEBI:46398"/>
        <dbReference type="ChEBI" id="CHEBI:233474"/>
    </reaction>
</comment>
<organism evidence="9 10">
    <name type="scientific">Macrococcus carouselicus</name>
    <dbReference type="NCBI Taxonomy" id="69969"/>
    <lineage>
        <taxon>Bacteria</taxon>
        <taxon>Bacillati</taxon>
        <taxon>Bacillota</taxon>
        <taxon>Bacilli</taxon>
        <taxon>Bacillales</taxon>
        <taxon>Staphylococcaceae</taxon>
        <taxon>Macrococcus</taxon>
    </lineage>
</organism>
<evidence type="ECO:0000256" key="3">
    <source>
        <dbReference type="ARBA" id="ARBA00022695"/>
    </source>
</evidence>
<evidence type="ECO:0000256" key="1">
    <source>
        <dbReference type="ARBA" id="ARBA00009747"/>
    </source>
</evidence>
<keyword evidence="10" id="KW-1185">Reference proteome</keyword>
<feature type="binding site" evidence="8">
    <location>
        <position position="118"/>
    </location>
    <ligand>
        <name>ATP</name>
        <dbReference type="ChEBI" id="CHEBI:30616"/>
    </ligand>
</feature>
<dbReference type="GO" id="GO:0070733">
    <property type="term" value="F:AMPylase activity"/>
    <property type="evidence" value="ECO:0007669"/>
    <property type="project" value="UniProtKB-EC"/>
</dbReference>
<feature type="binding site" evidence="8">
    <location>
        <position position="119"/>
    </location>
    <ligand>
        <name>ATP</name>
        <dbReference type="ChEBI" id="CHEBI:30616"/>
    </ligand>
</feature>
<evidence type="ECO:0000256" key="2">
    <source>
        <dbReference type="ARBA" id="ARBA00022679"/>
    </source>
</evidence>